<dbReference type="Proteomes" id="UP000326268">
    <property type="component" value="Unassembled WGS sequence"/>
</dbReference>
<organism evidence="1 2">
    <name type="scientific">Aspergillus caelatus</name>
    <dbReference type="NCBI Taxonomy" id="61420"/>
    <lineage>
        <taxon>Eukaryota</taxon>
        <taxon>Fungi</taxon>
        <taxon>Dikarya</taxon>
        <taxon>Ascomycota</taxon>
        <taxon>Pezizomycotina</taxon>
        <taxon>Eurotiomycetes</taxon>
        <taxon>Eurotiomycetidae</taxon>
        <taxon>Eurotiales</taxon>
        <taxon>Aspergillaceae</taxon>
        <taxon>Aspergillus</taxon>
        <taxon>Aspergillus subgen. Circumdati</taxon>
    </lineage>
</organism>
<dbReference type="AlphaFoldDB" id="A0A5N6ZKB9"/>
<keyword evidence="2" id="KW-1185">Reference proteome</keyword>
<reference evidence="1 2" key="1">
    <citation type="submission" date="2019-04" db="EMBL/GenBank/DDBJ databases">
        <title>Friends and foes A comparative genomics studyof 23 Aspergillus species from section Flavi.</title>
        <authorList>
            <consortium name="DOE Joint Genome Institute"/>
            <person name="Kjaerbolling I."/>
            <person name="Vesth T."/>
            <person name="Frisvad J.C."/>
            <person name="Nybo J.L."/>
            <person name="Theobald S."/>
            <person name="Kildgaard S."/>
            <person name="Isbrandt T."/>
            <person name="Kuo A."/>
            <person name="Sato A."/>
            <person name="Lyhne E.K."/>
            <person name="Kogle M.E."/>
            <person name="Wiebenga A."/>
            <person name="Kun R.S."/>
            <person name="Lubbers R.J."/>
            <person name="Makela M.R."/>
            <person name="Barry K."/>
            <person name="Chovatia M."/>
            <person name="Clum A."/>
            <person name="Daum C."/>
            <person name="Haridas S."/>
            <person name="He G."/>
            <person name="LaButti K."/>
            <person name="Lipzen A."/>
            <person name="Mondo S."/>
            <person name="Riley R."/>
            <person name="Salamov A."/>
            <person name="Simmons B.A."/>
            <person name="Magnuson J.K."/>
            <person name="Henrissat B."/>
            <person name="Mortensen U.H."/>
            <person name="Larsen T.O."/>
            <person name="Devries R.P."/>
            <person name="Grigoriev I.V."/>
            <person name="Machida M."/>
            <person name="Baker S.E."/>
            <person name="Andersen M.R."/>
        </authorList>
    </citation>
    <scope>NUCLEOTIDE SEQUENCE [LARGE SCALE GENOMIC DNA]</scope>
    <source>
        <strain evidence="1 2">CBS 763.97</strain>
    </source>
</reference>
<protein>
    <submittedName>
        <fullName evidence="1">Uncharacterized protein</fullName>
    </submittedName>
</protein>
<dbReference type="OrthoDB" id="5396831at2759"/>
<proteinExistence type="predicted"/>
<name>A0A5N6ZKB9_9EURO</name>
<dbReference type="RefSeq" id="XP_031921152.1">
    <property type="nucleotide sequence ID" value="XM_032073615.1"/>
</dbReference>
<dbReference type="EMBL" id="ML737931">
    <property type="protein sequence ID" value="KAE8358071.1"/>
    <property type="molecule type" value="Genomic_DNA"/>
</dbReference>
<dbReference type="GeneID" id="43658061"/>
<evidence type="ECO:0000313" key="1">
    <source>
        <dbReference type="EMBL" id="KAE8358071.1"/>
    </source>
</evidence>
<evidence type="ECO:0000313" key="2">
    <source>
        <dbReference type="Proteomes" id="UP000326268"/>
    </source>
</evidence>
<sequence>MARGAPLRRVRGRQGPSLPYPGVPGFFFYDYHPEILPALYLAAVDFNGLVMTRHGTAVFDVPGHAWFVVDPPGLATGRITIVTFRSNGSVRASASRRPWNIGQVMGFMQMGRLVSDLWTHPSGDRHSIINRMFSPLDMGVPILEFFEPTRQSNQFLHSAYCSRGNRDVWAQIIEQSAPGYLELEAQGREVVFQLDYLLEMIKH</sequence>
<accession>A0A5N6ZKB9</accession>
<gene>
    <name evidence="1" type="ORF">BDV27DRAFT_163922</name>
</gene>